<sequence>GIADSVGNLSSNTYQYATDVQEVRRYLKGVTGEDISLENLYLTPDGKIGGLPGKSC</sequence>
<proteinExistence type="predicted"/>
<comment type="caution">
    <text evidence="1">The sequence shown here is derived from an EMBL/GenBank/DDBJ whole genome shotgun (WGS) entry which is preliminary data.</text>
</comment>
<organism evidence="1">
    <name type="scientific">human gut metagenome</name>
    <dbReference type="NCBI Taxonomy" id="408170"/>
    <lineage>
        <taxon>unclassified sequences</taxon>
        <taxon>metagenomes</taxon>
        <taxon>organismal metagenomes</taxon>
    </lineage>
</organism>
<accession>K1UCQ1</accession>
<protein>
    <submittedName>
        <fullName evidence="1">Uncharacterized protein</fullName>
    </submittedName>
</protein>
<evidence type="ECO:0000313" key="1">
    <source>
        <dbReference type="EMBL" id="EKC69306.1"/>
    </source>
</evidence>
<feature type="non-terminal residue" evidence="1">
    <location>
        <position position="1"/>
    </location>
</feature>
<gene>
    <name evidence="1" type="ORF">LEA_08360</name>
</gene>
<reference evidence="1" key="1">
    <citation type="journal article" date="2013" name="Environ. Microbiol.">
        <title>Microbiota from the distal guts of lean and obese adolescents exhibit partial functional redundancy besides clear differences in community structure.</title>
        <authorList>
            <person name="Ferrer M."/>
            <person name="Ruiz A."/>
            <person name="Lanza F."/>
            <person name="Haange S.B."/>
            <person name="Oberbach A."/>
            <person name="Till H."/>
            <person name="Bargiela R."/>
            <person name="Campoy C."/>
            <person name="Segura M.T."/>
            <person name="Richter M."/>
            <person name="von Bergen M."/>
            <person name="Seifert J."/>
            <person name="Suarez A."/>
        </authorList>
    </citation>
    <scope>NUCLEOTIDE SEQUENCE</scope>
</reference>
<dbReference type="EMBL" id="AJWY01005555">
    <property type="protein sequence ID" value="EKC69306.1"/>
    <property type="molecule type" value="Genomic_DNA"/>
</dbReference>
<name>K1UCQ1_9ZZZZ</name>
<dbReference type="AlphaFoldDB" id="K1UCQ1"/>